<feature type="region of interest" description="Disordered" evidence="1">
    <location>
        <begin position="75"/>
        <end position="99"/>
    </location>
</feature>
<accession>A0ABU2LDS8</accession>
<organism evidence="2 3">
    <name type="scientific">Streptomyces boetiae</name>
    <dbReference type="NCBI Taxonomy" id="3075541"/>
    <lineage>
        <taxon>Bacteria</taxon>
        <taxon>Bacillati</taxon>
        <taxon>Actinomycetota</taxon>
        <taxon>Actinomycetes</taxon>
        <taxon>Kitasatosporales</taxon>
        <taxon>Streptomycetaceae</taxon>
        <taxon>Streptomyces</taxon>
    </lineage>
</organism>
<evidence type="ECO:0000313" key="2">
    <source>
        <dbReference type="EMBL" id="MDT0309726.1"/>
    </source>
</evidence>
<protein>
    <submittedName>
        <fullName evidence="2">Uncharacterized protein</fullName>
    </submittedName>
</protein>
<evidence type="ECO:0000256" key="1">
    <source>
        <dbReference type="SAM" id="MobiDB-lite"/>
    </source>
</evidence>
<name>A0ABU2LDS8_9ACTN</name>
<dbReference type="EMBL" id="JAVREN010000045">
    <property type="protein sequence ID" value="MDT0309726.1"/>
    <property type="molecule type" value="Genomic_DNA"/>
</dbReference>
<sequence>MVTTDMAASVKEHRRGKLAQVRLQADEVEALHQAMVTLNLGSTSDALREGLHLLVREAAEAGAAEEIRAYYQGRPAPLPDGAALPPSEDELRTADEMRW</sequence>
<keyword evidence="3" id="KW-1185">Reference proteome</keyword>
<dbReference type="RefSeq" id="WP_311632690.1">
    <property type="nucleotide sequence ID" value="NZ_JAVREN010000045.1"/>
</dbReference>
<feature type="compositionally biased region" description="Basic and acidic residues" evidence="1">
    <location>
        <begin position="89"/>
        <end position="99"/>
    </location>
</feature>
<reference evidence="3" key="1">
    <citation type="submission" date="2023-07" db="EMBL/GenBank/DDBJ databases">
        <title>30 novel species of actinomycetes from the DSMZ collection.</title>
        <authorList>
            <person name="Nouioui I."/>
        </authorList>
    </citation>
    <scope>NUCLEOTIDE SEQUENCE [LARGE SCALE GENOMIC DNA]</scope>
    <source>
        <strain evidence="3">DSM 44917</strain>
    </source>
</reference>
<comment type="caution">
    <text evidence="2">The sequence shown here is derived from an EMBL/GenBank/DDBJ whole genome shotgun (WGS) entry which is preliminary data.</text>
</comment>
<gene>
    <name evidence="2" type="ORF">RM780_22610</name>
</gene>
<proteinExistence type="predicted"/>
<evidence type="ECO:0000313" key="3">
    <source>
        <dbReference type="Proteomes" id="UP001183388"/>
    </source>
</evidence>
<dbReference type="Proteomes" id="UP001183388">
    <property type="component" value="Unassembled WGS sequence"/>
</dbReference>